<feature type="compositionally biased region" description="Low complexity" evidence="1">
    <location>
        <begin position="1175"/>
        <end position="1219"/>
    </location>
</feature>
<comment type="caution">
    <text evidence="2">The sequence shown here is derived from an EMBL/GenBank/DDBJ whole genome shotgun (WGS) entry which is preliminary data.</text>
</comment>
<feature type="region of interest" description="Disordered" evidence="1">
    <location>
        <begin position="118"/>
        <end position="173"/>
    </location>
</feature>
<feature type="region of interest" description="Disordered" evidence="1">
    <location>
        <begin position="260"/>
        <end position="284"/>
    </location>
</feature>
<feature type="compositionally biased region" description="Low complexity" evidence="1">
    <location>
        <begin position="118"/>
        <end position="136"/>
    </location>
</feature>
<accession>A0A066WH62</accession>
<feature type="compositionally biased region" description="Polar residues" evidence="1">
    <location>
        <begin position="72"/>
        <end position="96"/>
    </location>
</feature>
<feature type="compositionally biased region" description="Basic residues" evidence="1">
    <location>
        <begin position="1477"/>
        <end position="1490"/>
    </location>
</feature>
<feature type="compositionally biased region" description="Polar residues" evidence="1">
    <location>
        <begin position="260"/>
        <end position="275"/>
    </location>
</feature>
<feature type="region of interest" description="Disordered" evidence="1">
    <location>
        <begin position="1"/>
        <end position="105"/>
    </location>
</feature>
<proteinExistence type="predicted"/>
<feature type="compositionally biased region" description="Polar residues" evidence="1">
    <location>
        <begin position="1320"/>
        <end position="1340"/>
    </location>
</feature>
<evidence type="ECO:0000313" key="3">
    <source>
        <dbReference type="Proteomes" id="UP000027361"/>
    </source>
</evidence>
<keyword evidence="3" id="KW-1185">Reference proteome</keyword>
<feature type="compositionally biased region" description="Low complexity" evidence="1">
    <location>
        <begin position="1100"/>
        <end position="1141"/>
    </location>
</feature>
<feature type="compositionally biased region" description="Polar residues" evidence="1">
    <location>
        <begin position="613"/>
        <end position="624"/>
    </location>
</feature>
<feature type="region of interest" description="Disordered" evidence="1">
    <location>
        <begin position="1320"/>
        <end position="1390"/>
    </location>
</feature>
<feature type="region of interest" description="Disordered" evidence="1">
    <location>
        <begin position="948"/>
        <end position="1017"/>
    </location>
</feature>
<feature type="region of interest" description="Disordered" evidence="1">
    <location>
        <begin position="1029"/>
        <end position="1241"/>
    </location>
</feature>
<dbReference type="OMA" id="KEPAHNT"/>
<dbReference type="RefSeq" id="XP_013246010.1">
    <property type="nucleotide sequence ID" value="XM_013390556.1"/>
</dbReference>
<reference evidence="2 3" key="1">
    <citation type="submission" date="2014-05" db="EMBL/GenBank/DDBJ databases">
        <title>Draft genome sequence of a rare smut relative, Tilletiaria anomala UBC 951.</title>
        <authorList>
            <consortium name="DOE Joint Genome Institute"/>
            <person name="Toome M."/>
            <person name="Kuo A."/>
            <person name="Henrissat B."/>
            <person name="Lipzen A."/>
            <person name="Tritt A."/>
            <person name="Yoshinaga Y."/>
            <person name="Zane M."/>
            <person name="Barry K."/>
            <person name="Grigoriev I.V."/>
            <person name="Spatafora J.W."/>
            <person name="Aimea M.C."/>
        </authorList>
    </citation>
    <scope>NUCLEOTIDE SEQUENCE [LARGE SCALE GENOMIC DNA]</scope>
    <source>
        <strain evidence="2 3">UBC 951</strain>
    </source>
</reference>
<dbReference type="GeneID" id="25261355"/>
<dbReference type="STRING" id="1037660.A0A066WH62"/>
<feature type="compositionally biased region" description="Low complexity" evidence="1">
    <location>
        <begin position="341"/>
        <end position="356"/>
    </location>
</feature>
<feature type="compositionally biased region" description="Low complexity" evidence="1">
    <location>
        <begin position="555"/>
        <end position="571"/>
    </location>
</feature>
<feature type="compositionally biased region" description="Polar residues" evidence="1">
    <location>
        <begin position="1"/>
        <end position="12"/>
    </location>
</feature>
<feature type="compositionally biased region" description="Basic and acidic residues" evidence="1">
    <location>
        <begin position="44"/>
        <end position="62"/>
    </location>
</feature>
<feature type="region of interest" description="Disordered" evidence="1">
    <location>
        <begin position="428"/>
        <end position="459"/>
    </location>
</feature>
<feature type="compositionally biased region" description="Polar residues" evidence="1">
    <location>
        <begin position="700"/>
        <end position="709"/>
    </location>
</feature>
<feature type="compositionally biased region" description="Polar residues" evidence="1">
    <location>
        <begin position="378"/>
        <end position="390"/>
    </location>
</feature>
<feature type="region of interest" description="Disordered" evidence="1">
    <location>
        <begin position="1436"/>
        <end position="1490"/>
    </location>
</feature>
<organism evidence="2 3">
    <name type="scientific">Tilletiaria anomala (strain ATCC 24038 / CBS 436.72 / UBC 951)</name>
    <dbReference type="NCBI Taxonomy" id="1037660"/>
    <lineage>
        <taxon>Eukaryota</taxon>
        <taxon>Fungi</taxon>
        <taxon>Dikarya</taxon>
        <taxon>Basidiomycota</taxon>
        <taxon>Ustilaginomycotina</taxon>
        <taxon>Exobasidiomycetes</taxon>
        <taxon>Georgefischeriales</taxon>
        <taxon>Tilletiariaceae</taxon>
        <taxon>Tilletiaria</taxon>
    </lineage>
</organism>
<sequence length="1490" mass="151878">MDRSFYRQSDSANVPEPQPSLTGPVRRLGAKHGANAFSRTGAKPYDRPKSAGQRDDSQHDQHGVQGFKTPVRLTQPSLGNQEQRQQQNASAPSSDTPRPGFLGRVSNLVSRPYSWLTSTPAPVAASSSAPSDAVSTRQIPSSAPRPREHRSSDTAAGSHTSRTFASIPSQSRTDASAAIRAVGIQRLDSHRQEGTPSRTMSVYSAAPSQASRFSGMSGSQSFAFGFGSERRLGGLGPRGPSRLSSASVIGFGGTSSSAVGSTLGSARRLQQQRPISGSSLVGSVGRSPISRRVARSSLGSSGLATGGVYAASEIGGSYATRAAFGTPSRQPAHAGSAFGPSRAGSAYRADGAAGAAPSEFGSVYSGAPSTPGRRHRQPWTSLNLHAPSSTRRMEDTEGEEMMRMYAAANAREQGTDAELEEVMGASLSSRLDSTRADAVEPTLGKRPREPSGLEDAEGEDYVWSSRKRRKQMIYDPELGFVTPEELQARRPAPPPPKNEAEAILNHLERLRTPLGDARRGLQSSPISNRILAPVPVPTPERSQRFGYVDTLGEDSGTSGSVSGVGQRSTSSLRKSIAPQTRALEKNRKAYENSPMRSAAGEGGLRAKLRDSFKASTPRASSVDNGKSIKGVIARKVNQRQFEEEEDEDEDYIPDMEEEQESSGSEMAVEEEEEAALDDALPPPKPAAQRTGLQKAVGKSEGTQQENTAAPSLRDGLRASSAAPMGRLTLSSSKDDNFTIRSDPTESSSSRSSLRVAATKTSRQHQKASGRFTADDGSDEEDSDELDEKVLKQLQASKSVTPVAIFPTSFKFADEGITSSAHIASPVSARTRSTATVTPAAVASAAPVQPPKIVFKAVAEEGWEKPTTSSAPAAVGKASDLAPSTGSLLARMGDFAEDSTPSAPAAAPASQPKPAFSFAAPAAVGQDVSAVNPTPKPIFSFAPTPATSNAVTPTFESEKKSTIPNDFFSLPSKDTSASKKDTPSSEDGAESRPNFFASSLAKLPQKEASAPAGKPMFSFGTAELSKTSAATPIFSLPKPSSSEEASETSTKKERSADDASEESKAPVQADSTSKKPAFSFANGTAAGGSEASKPPAFSFGSPSATSSLNPPASTAPSSSTPAFSFGTPAVTSASTSAAAPFPFKKPEAAPRRETNGSAATSASQPASGTPALSFGAPTSSVPLASSAAPAFSFGQPAASSASSTPTAAAGSQTPATGTTALPADLMDESPGGGAVATAAGAPPSTPSFSFGVPSSAAPTVPKPLFSFGALSATNTAPTAGTPASLPSFGGFGQAPVGAGSGAAAGTTFGIASSTTQSFTFGQPVGGSQSSGFGVTPSSQAPAKSPFGFGGNTGASKGQAPAMAQTGSNGSAGSQNAFTFGAPSSGSAPSSPAPGTAFNFNFGSTAPAFGSSSITTAAFGANGNAAPQPSQSQLAAFTFGSGTSVPGTPPGTSAGAPPAAAGTFFNMGSAPSSTPGSPRRVKGLPPRARRAG</sequence>
<name>A0A066WH62_TILAU</name>
<feature type="compositionally biased region" description="Acidic residues" evidence="1">
    <location>
        <begin position="642"/>
        <end position="660"/>
    </location>
</feature>
<dbReference type="HOGENOM" id="CLU_249198_0_0_1"/>
<gene>
    <name evidence="2" type="ORF">K437DRAFT_118024</name>
</gene>
<evidence type="ECO:0000256" key="1">
    <source>
        <dbReference type="SAM" id="MobiDB-lite"/>
    </source>
</evidence>
<feature type="compositionally biased region" description="Polar residues" evidence="1">
    <location>
        <begin position="1154"/>
        <end position="1166"/>
    </location>
</feature>
<dbReference type="Proteomes" id="UP000027361">
    <property type="component" value="Unassembled WGS sequence"/>
</dbReference>
<feature type="compositionally biased region" description="Polar residues" evidence="1">
    <location>
        <begin position="1363"/>
        <end position="1376"/>
    </location>
</feature>
<dbReference type="EMBL" id="JMSN01000004">
    <property type="protein sequence ID" value="KDN53171.1"/>
    <property type="molecule type" value="Genomic_DNA"/>
</dbReference>
<feature type="compositionally biased region" description="Polar residues" evidence="1">
    <location>
        <begin position="153"/>
        <end position="173"/>
    </location>
</feature>
<feature type="compositionally biased region" description="Low complexity" evidence="1">
    <location>
        <begin position="1436"/>
        <end position="1463"/>
    </location>
</feature>
<feature type="compositionally biased region" description="Acidic residues" evidence="1">
    <location>
        <begin position="775"/>
        <end position="785"/>
    </location>
</feature>
<feature type="compositionally biased region" description="Basic and acidic residues" evidence="1">
    <location>
        <begin position="1048"/>
        <end position="1063"/>
    </location>
</feature>
<feature type="compositionally biased region" description="Basic and acidic residues" evidence="1">
    <location>
        <begin position="1143"/>
        <end position="1153"/>
    </location>
</feature>
<evidence type="ECO:0000313" key="2">
    <source>
        <dbReference type="EMBL" id="KDN53171.1"/>
    </source>
</evidence>
<feature type="region of interest" description="Disordered" evidence="1">
    <location>
        <begin position="325"/>
        <end position="397"/>
    </location>
</feature>
<protein>
    <submittedName>
        <fullName evidence="2">Uncharacterized protein</fullName>
    </submittedName>
</protein>
<dbReference type="InParanoid" id="A0A066WH62"/>
<feature type="region of interest" description="Disordered" evidence="1">
    <location>
        <begin position="551"/>
        <end position="785"/>
    </location>
</feature>
<dbReference type="OrthoDB" id="185618at2759"/>
<feature type="compositionally biased region" description="Low complexity" evidence="1">
    <location>
        <begin position="1379"/>
        <end position="1390"/>
    </location>
</feature>
<feature type="compositionally biased region" description="Acidic residues" evidence="1">
    <location>
        <begin position="667"/>
        <end position="676"/>
    </location>
</feature>